<dbReference type="Pfam" id="PF06314">
    <property type="entry name" value="ADC"/>
    <property type="match status" value="1"/>
</dbReference>
<dbReference type="InterPro" id="IPR010451">
    <property type="entry name" value="Acetoacetate_decarboxylase"/>
</dbReference>
<dbReference type="GO" id="GO:0016829">
    <property type="term" value="F:lyase activity"/>
    <property type="evidence" value="ECO:0007669"/>
    <property type="project" value="InterPro"/>
</dbReference>
<accession>A0A1B4FMQ4</accession>
<dbReference type="Gene3D" id="2.40.400.10">
    <property type="entry name" value="Acetoacetate decarboxylase-like"/>
    <property type="match status" value="1"/>
</dbReference>
<dbReference type="InterPro" id="IPR023375">
    <property type="entry name" value="ADC_dom_sf"/>
</dbReference>
<dbReference type="SUPFAM" id="SSF160104">
    <property type="entry name" value="Acetoacetate decarboxylase-like"/>
    <property type="match status" value="1"/>
</dbReference>
<gene>
    <name evidence="1" type="ORF">WS70_24675</name>
</gene>
<evidence type="ECO:0000313" key="1">
    <source>
        <dbReference type="EMBL" id="AOJ04944.1"/>
    </source>
</evidence>
<dbReference type="RefSeq" id="WP_059471321.1">
    <property type="nucleotide sequence ID" value="NZ_CP013387.1"/>
</dbReference>
<organism evidence="1 2">
    <name type="scientific">Burkholderia mayonis</name>
    <dbReference type="NCBI Taxonomy" id="1385591"/>
    <lineage>
        <taxon>Bacteria</taxon>
        <taxon>Pseudomonadati</taxon>
        <taxon>Pseudomonadota</taxon>
        <taxon>Betaproteobacteria</taxon>
        <taxon>Burkholderiales</taxon>
        <taxon>Burkholderiaceae</taxon>
        <taxon>Burkholderia</taxon>
        <taxon>pseudomallei group</taxon>
    </lineage>
</organism>
<dbReference type="AlphaFoldDB" id="A0A1B4FMQ4"/>
<sequence length="271" mass="29923">MLQGYSTPLTPAGRSSLAPRPPWHYAGECLAIEFEADAEAVAAYLPDGLAPASGERAGRCAIYFCDWQFATDEGFEYLDPVVSQYKETILLMACERDGECVSYCPYIWVDQDLAMMRGLIQGWPKQFGRTGMTRSYGARSPASPALSAGGRFGATLTFRDRRVADARITLQGQSHRLPDPGFASTFNVRHFPRLSAGRHDQPSVHELARLRARNVSIENPMVGDASLTFFDHPGLELAAFRPLTVGRGFRMTVSLTVDDVHVADDYTRPAR</sequence>
<name>A0A1B4FMQ4_9BURK</name>
<evidence type="ECO:0000313" key="2">
    <source>
        <dbReference type="Proteomes" id="UP000062519"/>
    </source>
</evidence>
<keyword evidence="2" id="KW-1185">Reference proteome</keyword>
<dbReference type="KEGG" id="buu:WS70_24675"/>
<reference evidence="1 2" key="1">
    <citation type="submission" date="2015-12" db="EMBL/GenBank/DDBJ databases">
        <title>Diversity of Burkholderia near neighbor genomes.</title>
        <authorList>
            <person name="Sahl J."/>
            <person name="Wagner D."/>
            <person name="Keim P."/>
        </authorList>
    </citation>
    <scope>NUCLEOTIDE SEQUENCE [LARGE SCALE GENOMIC DNA]</scope>
    <source>
        <strain evidence="1 2">BDU6</strain>
    </source>
</reference>
<protein>
    <submittedName>
        <fullName evidence="1">Acetoacetate decarboxylase</fullName>
    </submittedName>
</protein>
<dbReference type="Proteomes" id="UP000062519">
    <property type="component" value="Chromosome 2"/>
</dbReference>
<proteinExistence type="predicted"/>
<dbReference type="EMBL" id="CP013387">
    <property type="protein sequence ID" value="AOJ04944.1"/>
    <property type="molecule type" value="Genomic_DNA"/>
</dbReference>